<feature type="transmembrane region" description="Helical" evidence="3">
    <location>
        <begin position="77"/>
        <end position="100"/>
    </location>
</feature>
<evidence type="ECO:0000259" key="4">
    <source>
        <dbReference type="Pfam" id="PF00361"/>
    </source>
</evidence>
<reference evidence="5" key="2">
    <citation type="journal article" date="2013" name="Mar. Genomics">
        <title>Expression of sulfatases in Rhodopirellula baltica and the diversity of sulfatases in the genus Rhodopirellula.</title>
        <authorList>
            <person name="Wegner C.E."/>
            <person name="Richter-Heitmann T."/>
            <person name="Klindworth A."/>
            <person name="Klockow C."/>
            <person name="Richter M."/>
            <person name="Achstetter T."/>
            <person name="Glockner F.O."/>
            <person name="Harder J."/>
        </authorList>
    </citation>
    <scope>NUCLEOTIDE SEQUENCE [LARGE SCALE GENOMIC DNA]</scope>
    <source>
        <strain evidence="5">6C</strain>
    </source>
</reference>
<keyword evidence="2 3" id="KW-0812">Transmembrane</keyword>
<feature type="transmembrane region" description="Helical" evidence="3">
    <location>
        <begin position="304"/>
        <end position="324"/>
    </location>
</feature>
<gene>
    <name evidence="5" type="ORF">RE6C_03786</name>
</gene>
<organism evidence="5 6">
    <name type="scientific">Rhodopirellula europaea 6C</name>
    <dbReference type="NCBI Taxonomy" id="1263867"/>
    <lineage>
        <taxon>Bacteria</taxon>
        <taxon>Pseudomonadati</taxon>
        <taxon>Planctomycetota</taxon>
        <taxon>Planctomycetia</taxon>
        <taxon>Pirellulales</taxon>
        <taxon>Pirellulaceae</taxon>
        <taxon>Rhodopirellula</taxon>
    </lineage>
</organism>
<feature type="transmembrane region" description="Helical" evidence="3">
    <location>
        <begin position="37"/>
        <end position="57"/>
    </location>
</feature>
<dbReference type="RefSeq" id="WP_008658799.1">
    <property type="nucleotide sequence ID" value="NZ_ANMO01000173.1"/>
</dbReference>
<feature type="transmembrane region" description="Helical" evidence="3">
    <location>
        <begin position="185"/>
        <end position="207"/>
    </location>
</feature>
<dbReference type="InterPro" id="IPR001750">
    <property type="entry name" value="ND/Mrp_TM"/>
</dbReference>
<evidence type="ECO:0000313" key="6">
    <source>
        <dbReference type="Proteomes" id="UP000011529"/>
    </source>
</evidence>
<dbReference type="GO" id="GO:0008137">
    <property type="term" value="F:NADH dehydrogenase (ubiquinone) activity"/>
    <property type="evidence" value="ECO:0007669"/>
    <property type="project" value="InterPro"/>
</dbReference>
<feature type="transmembrane region" description="Helical" evidence="3">
    <location>
        <begin position="345"/>
        <end position="367"/>
    </location>
</feature>
<dbReference type="Pfam" id="PF00361">
    <property type="entry name" value="Proton_antipo_M"/>
    <property type="match status" value="1"/>
</dbReference>
<evidence type="ECO:0000313" key="5">
    <source>
        <dbReference type="EMBL" id="EMB15427.1"/>
    </source>
</evidence>
<dbReference type="Proteomes" id="UP000011529">
    <property type="component" value="Unassembled WGS sequence"/>
</dbReference>
<feature type="transmembrane region" description="Helical" evidence="3">
    <location>
        <begin position="159"/>
        <end position="179"/>
    </location>
</feature>
<dbReference type="PANTHER" id="PTHR43507:SF1">
    <property type="entry name" value="NADH-UBIQUINONE OXIDOREDUCTASE CHAIN 4"/>
    <property type="match status" value="1"/>
</dbReference>
<comment type="caution">
    <text evidence="5">The sequence shown here is derived from an EMBL/GenBank/DDBJ whole genome shotgun (WGS) entry which is preliminary data.</text>
</comment>
<keyword evidence="6" id="KW-1185">Reference proteome</keyword>
<proteinExistence type="predicted"/>
<dbReference type="PATRIC" id="fig|1263867.3.peg.4045"/>
<feature type="transmembrane region" description="Helical" evidence="3">
    <location>
        <begin position="379"/>
        <end position="403"/>
    </location>
</feature>
<dbReference type="GO" id="GO:0015990">
    <property type="term" value="P:electron transport coupled proton transport"/>
    <property type="evidence" value="ECO:0007669"/>
    <property type="project" value="TreeGrafter"/>
</dbReference>
<dbReference type="GO" id="GO:0003954">
    <property type="term" value="F:NADH dehydrogenase activity"/>
    <property type="evidence" value="ECO:0007669"/>
    <property type="project" value="TreeGrafter"/>
</dbReference>
<feature type="transmembrane region" description="Helical" evidence="3">
    <location>
        <begin position="276"/>
        <end position="292"/>
    </location>
</feature>
<dbReference type="GO" id="GO:0012505">
    <property type="term" value="C:endomembrane system"/>
    <property type="evidence" value="ECO:0007669"/>
    <property type="project" value="UniProtKB-SubCell"/>
</dbReference>
<evidence type="ECO:0000256" key="2">
    <source>
        <dbReference type="RuleBase" id="RU000320"/>
    </source>
</evidence>
<feature type="transmembrane region" description="Helical" evidence="3">
    <location>
        <begin position="424"/>
        <end position="441"/>
    </location>
</feature>
<dbReference type="PANTHER" id="PTHR43507">
    <property type="entry name" value="NADH-UBIQUINONE OXIDOREDUCTASE CHAIN 4"/>
    <property type="match status" value="1"/>
</dbReference>
<protein>
    <submittedName>
        <fullName evidence="5">NADH dehydrogenase (Ubiquinone) chain M</fullName>
    </submittedName>
</protein>
<dbReference type="GO" id="GO:0048039">
    <property type="term" value="F:ubiquinone binding"/>
    <property type="evidence" value="ECO:0007669"/>
    <property type="project" value="TreeGrafter"/>
</dbReference>
<keyword evidence="3" id="KW-1133">Transmembrane helix</keyword>
<dbReference type="InterPro" id="IPR003918">
    <property type="entry name" value="NADH_UbQ_OxRdtase"/>
</dbReference>
<feature type="transmembrane region" description="Helical" evidence="3">
    <location>
        <begin position="219"/>
        <end position="241"/>
    </location>
</feature>
<evidence type="ECO:0000256" key="3">
    <source>
        <dbReference type="SAM" id="Phobius"/>
    </source>
</evidence>
<feature type="domain" description="NADH:quinone oxidoreductase/Mrp antiporter transmembrane" evidence="4">
    <location>
        <begin position="186"/>
        <end position="393"/>
    </location>
</feature>
<dbReference type="GO" id="GO:0042773">
    <property type="term" value="P:ATP synthesis coupled electron transport"/>
    <property type="evidence" value="ECO:0007669"/>
    <property type="project" value="InterPro"/>
</dbReference>
<dbReference type="AlphaFoldDB" id="M2ARW0"/>
<sequence length="486" mass="52985">MSELHFPWIECSILVPLLGAVWLQLRSNNERELRDTVVICVATLLLTIGELVDFTMVGTFEAHDHWQFLSWIFPPDVFVIDELSAFQLPLAALIFMVIVLSTLRTKAPRFSLELALISESLVLATFSCRASWALIALLIASTIPPFLELRRRQRCTRIYCLHMGLFAALLVVGYGWLMLSDSGTTAILIPGALLTAAGLLRSGIFPLHLWMTDLFEKATFGTAILHTTPLVGAYAVMRLVLPIAPSWALQSIAVLSLFTAVYAGAMALVQSDARRMFCFLLLSQSSLILVGLELVTPTGLTGALSLWLSVAMSLTGFGITLRCIEARISRFSLDEFHGLYSQMPMLAGFFLLTGLASIGFPATIGFVGMELLIEGAVEVYPLVGTMVVIATAFCGIAVLLAYFRVFTGHENRTLVSMRARPAERFAILLLTLLLLGGGLYPQPGIASRYHAAKELTRLRHDTPPGDVPAHAASRGHISPAAANIPE</sequence>
<reference evidence="5" key="1">
    <citation type="submission" date="2012-11" db="EMBL/GenBank/DDBJ databases">
        <title>Permanent draft genomes of Rhodopirellula europaea strain SH398 and 6C.</title>
        <authorList>
            <person name="Richter M."/>
            <person name="Richter-Heitmann T."/>
            <person name="Frank C."/>
            <person name="Harder J."/>
            <person name="Glockner F.O."/>
        </authorList>
    </citation>
    <scope>NUCLEOTIDE SEQUENCE</scope>
    <source>
        <strain evidence="5">6C</strain>
    </source>
</reference>
<dbReference type="GO" id="GO:0016020">
    <property type="term" value="C:membrane"/>
    <property type="evidence" value="ECO:0007669"/>
    <property type="project" value="UniProtKB-SubCell"/>
</dbReference>
<dbReference type="EMBL" id="ANMO01000173">
    <property type="protein sequence ID" value="EMB15427.1"/>
    <property type="molecule type" value="Genomic_DNA"/>
</dbReference>
<feature type="transmembrane region" description="Helical" evidence="3">
    <location>
        <begin position="247"/>
        <end position="269"/>
    </location>
</feature>
<evidence type="ECO:0000256" key="1">
    <source>
        <dbReference type="ARBA" id="ARBA00004127"/>
    </source>
</evidence>
<name>M2ARW0_9BACT</name>
<accession>M2ARW0</accession>
<feature type="transmembrane region" description="Helical" evidence="3">
    <location>
        <begin position="6"/>
        <end position="25"/>
    </location>
</feature>
<keyword evidence="5" id="KW-0830">Ubiquinone</keyword>
<keyword evidence="3" id="KW-0472">Membrane</keyword>
<comment type="subcellular location">
    <subcellularLocation>
        <location evidence="1">Endomembrane system</location>
        <topology evidence="1">Multi-pass membrane protein</topology>
    </subcellularLocation>
    <subcellularLocation>
        <location evidence="2">Membrane</location>
        <topology evidence="2">Multi-pass membrane protein</topology>
    </subcellularLocation>
</comment>